<evidence type="ECO:0000313" key="1">
    <source>
        <dbReference type="EMBL" id="KAI0029181.1"/>
    </source>
</evidence>
<organism evidence="1 2">
    <name type="scientific">Vararia minispora EC-137</name>
    <dbReference type="NCBI Taxonomy" id="1314806"/>
    <lineage>
        <taxon>Eukaryota</taxon>
        <taxon>Fungi</taxon>
        <taxon>Dikarya</taxon>
        <taxon>Basidiomycota</taxon>
        <taxon>Agaricomycotina</taxon>
        <taxon>Agaricomycetes</taxon>
        <taxon>Russulales</taxon>
        <taxon>Lachnocladiaceae</taxon>
        <taxon>Vararia</taxon>
    </lineage>
</organism>
<name>A0ACB8QD20_9AGAM</name>
<accession>A0ACB8QD20</accession>
<sequence>MSGKRDSGFPASSIGRSAGAAMLRSSSPSPSLTGSRESLTAHPLLSPSHSPPPVTTSPSSSTDQNSLSPAGATRYATYTPRHRTAAAATVTSSLSVSPQHQQVGGATSKLQHVNLRALAQSIGVETGSVGWEMLENLIGEHEHSPEWTDIWNALTTGKATLLLPLEQAHNVAITPDFIKDHVVLCDSKQQDTMPIVTLSGLRGTLFGHTLNLRSTLQPGSKPFTALTHPGTRSTALAALPPLPLISASPLSQSYPSYALPSHTEALPLPLHAIPKPPLPPRPGQRPSSSQGAPSRLTSSFASLFGKQAPPATPIPTISAPESEHPAEVPAFTIDRRISLKDVSLQINKALKAELKETLAMSGAPPWVVDLVQEFSAGLYPFVKNTNPAAPRRVKGATPPYIVDPPQETADELSKQFQDFYAELEHGIMTRESPAPSISDSNDGDPEKQQEKRHRSGTLTEEDVHGILEAVERVMCSLFYDRLYMQPKSDDNSHDEALSGRIAALNMLDLNLEHLGVDVGKVGTEVEVVLQSCGETLAQLERSACRCPGDKCAIMVAAHKILVDGLSRLPPIRIKTETELLDQTMPESPKLAKSPKTTADDKAQNKPDAEIIVPRSPYTPPVVLSSEPPETEDTSSFSEIPPDHPDVLDPSTSDKTLRPVSSFTPPATPTPVSGDLIIPLMIYAVVKSNPPHLLSHLLFSQRFRNQRFGGEESYCLVNLLAVADFLENVDLKALGLGDRAEVSAAELSPIPIAHTPFAEAQAAEGVPARFRRGVEQQVDAIAGSANKVLAGVVDSSFGVLRSLLPGQPPPPPPPADESAVAAGEGEPVSWNARPSFGLLRRESGFSIASLAASLPGRDRGRSVGSASVVREDESGQMMVEVSSRPGSVHSAYLSDEAPSESESAEDDEDDEEEDEDKGDGRSIRSFESMMKKSKKKKDMISRKSLSDRLASMPGLGRLAAPQPGSPPPSHRSSLLYPASNRLDTPVSSRAASPSPIRIAPPNKRFLECSEDDLRMSEVRELLHEYRRVVDALQKVGGFAED</sequence>
<keyword evidence="2" id="KW-1185">Reference proteome</keyword>
<gene>
    <name evidence="1" type="ORF">K488DRAFT_56987</name>
</gene>
<evidence type="ECO:0000313" key="2">
    <source>
        <dbReference type="Proteomes" id="UP000814128"/>
    </source>
</evidence>
<reference evidence="1" key="1">
    <citation type="submission" date="2021-02" db="EMBL/GenBank/DDBJ databases">
        <authorList>
            <consortium name="DOE Joint Genome Institute"/>
            <person name="Ahrendt S."/>
            <person name="Looney B.P."/>
            <person name="Miyauchi S."/>
            <person name="Morin E."/>
            <person name="Drula E."/>
            <person name="Courty P.E."/>
            <person name="Chicoki N."/>
            <person name="Fauchery L."/>
            <person name="Kohler A."/>
            <person name="Kuo A."/>
            <person name="Labutti K."/>
            <person name="Pangilinan J."/>
            <person name="Lipzen A."/>
            <person name="Riley R."/>
            <person name="Andreopoulos W."/>
            <person name="He G."/>
            <person name="Johnson J."/>
            <person name="Barry K.W."/>
            <person name="Grigoriev I.V."/>
            <person name="Nagy L."/>
            <person name="Hibbett D."/>
            <person name="Henrissat B."/>
            <person name="Matheny P.B."/>
            <person name="Labbe J."/>
            <person name="Martin F."/>
        </authorList>
    </citation>
    <scope>NUCLEOTIDE SEQUENCE</scope>
    <source>
        <strain evidence="1">EC-137</strain>
    </source>
</reference>
<proteinExistence type="predicted"/>
<dbReference type="EMBL" id="MU273693">
    <property type="protein sequence ID" value="KAI0029181.1"/>
    <property type="molecule type" value="Genomic_DNA"/>
</dbReference>
<dbReference type="Proteomes" id="UP000814128">
    <property type="component" value="Unassembled WGS sequence"/>
</dbReference>
<comment type="caution">
    <text evidence="1">The sequence shown here is derived from an EMBL/GenBank/DDBJ whole genome shotgun (WGS) entry which is preliminary data.</text>
</comment>
<protein>
    <submittedName>
        <fullName evidence="1">Uncharacterized protein</fullName>
    </submittedName>
</protein>
<reference evidence="1" key="2">
    <citation type="journal article" date="2022" name="New Phytol.">
        <title>Evolutionary transition to the ectomycorrhizal habit in the genomes of a hyperdiverse lineage of mushroom-forming fungi.</title>
        <authorList>
            <person name="Looney B."/>
            <person name="Miyauchi S."/>
            <person name="Morin E."/>
            <person name="Drula E."/>
            <person name="Courty P.E."/>
            <person name="Kohler A."/>
            <person name="Kuo A."/>
            <person name="LaButti K."/>
            <person name="Pangilinan J."/>
            <person name="Lipzen A."/>
            <person name="Riley R."/>
            <person name="Andreopoulos W."/>
            <person name="He G."/>
            <person name="Johnson J."/>
            <person name="Nolan M."/>
            <person name="Tritt A."/>
            <person name="Barry K.W."/>
            <person name="Grigoriev I.V."/>
            <person name="Nagy L.G."/>
            <person name="Hibbett D."/>
            <person name="Henrissat B."/>
            <person name="Matheny P.B."/>
            <person name="Labbe J."/>
            <person name="Martin F.M."/>
        </authorList>
    </citation>
    <scope>NUCLEOTIDE SEQUENCE</scope>
    <source>
        <strain evidence="1">EC-137</strain>
    </source>
</reference>